<evidence type="ECO:0000256" key="1">
    <source>
        <dbReference type="SAM" id="MobiDB-lite"/>
    </source>
</evidence>
<dbReference type="EMBL" id="GBRH01204259">
    <property type="protein sequence ID" value="JAD93636.1"/>
    <property type="molecule type" value="Transcribed_RNA"/>
</dbReference>
<feature type="compositionally biased region" description="Low complexity" evidence="1">
    <location>
        <begin position="25"/>
        <end position="40"/>
    </location>
</feature>
<reference evidence="2" key="1">
    <citation type="submission" date="2014-09" db="EMBL/GenBank/DDBJ databases">
        <authorList>
            <person name="Magalhaes I.L.F."/>
            <person name="Oliveira U."/>
            <person name="Santos F.R."/>
            <person name="Vidigal T.H.D.A."/>
            <person name="Brescovit A.D."/>
            <person name="Santos A.J."/>
        </authorList>
    </citation>
    <scope>NUCLEOTIDE SEQUENCE</scope>
    <source>
        <tissue evidence="2">Shoot tissue taken approximately 20 cm above the soil surface</tissue>
    </source>
</reference>
<protein>
    <submittedName>
        <fullName evidence="2">Uncharacterized protein</fullName>
    </submittedName>
</protein>
<proteinExistence type="predicted"/>
<sequence>MPWMTPSGRSTASGRVTAAWPTRMAPAVSAASSTSSPESVGWAAVGQDAEGSREGRTW</sequence>
<accession>A0A0A9E0U7</accession>
<reference evidence="2" key="2">
    <citation type="journal article" date="2015" name="Data Brief">
        <title>Shoot transcriptome of the giant reed, Arundo donax.</title>
        <authorList>
            <person name="Barrero R.A."/>
            <person name="Guerrero F.D."/>
            <person name="Moolhuijzen P."/>
            <person name="Goolsby J.A."/>
            <person name="Tidwell J."/>
            <person name="Bellgard S.E."/>
            <person name="Bellgard M.I."/>
        </authorList>
    </citation>
    <scope>NUCLEOTIDE SEQUENCE</scope>
    <source>
        <tissue evidence="2">Shoot tissue taken approximately 20 cm above the soil surface</tissue>
    </source>
</reference>
<dbReference type="AlphaFoldDB" id="A0A0A9E0U7"/>
<organism evidence="2">
    <name type="scientific">Arundo donax</name>
    <name type="common">Giant reed</name>
    <name type="synonym">Donax arundinaceus</name>
    <dbReference type="NCBI Taxonomy" id="35708"/>
    <lineage>
        <taxon>Eukaryota</taxon>
        <taxon>Viridiplantae</taxon>
        <taxon>Streptophyta</taxon>
        <taxon>Embryophyta</taxon>
        <taxon>Tracheophyta</taxon>
        <taxon>Spermatophyta</taxon>
        <taxon>Magnoliopsida</taxon>
        <taxon>Liliopsida</taxon>
        <taxon>Poales</taxon>
        <taxon>Poaceae</taxon>
        <taxon>PACMAD clade</taxon>
        <taxon>Arundinoideae</taxon>
        <taxon>Arundineae</taxon>
        <taxon>Arundo</taxon>
    </lineage>
</organism>
<name>A0A0A9E0U7_ARUDO</name>
<evidence type="ECO:0000313" key="2">
    <source>
        <dbReference type="EMBL" id="JAD93636.1"/>
    </source>
</evidence>
<feature type="region of interest" description="Disordered" evidence="1">
    <location>
        <begin position="25"/>
        <end position="58"/>
    </location>
</feature>